<proteinExistence type="predicted"/>
<dbReference type="Proteomes" id="UP000219669">
    <property type="component" value="Unassembled WGS sequence"/>
</dbReference>
<gene>
    <name evidence="1" type="ORF">SAMN02746062_00803</name>
</gene>
<dbReference type="RefSeq" id="WP_097113878.1">
    <property type="nucleotide sequence ID" value="NZ_CP083931.1"/>
</dbReference>
<sequence length="171" mass="20587">MNHLQLPHWHAPEQVRDILLNLPDKKRNRALYELIWLFDFDYPQDAREYENQLATLRLLWHDPRFQSLENIKYWLEEVLNGNPQAWLILQPEIIPLLDVLHTETRSVYGDHGGMTQSTEILEPFITQMFAYNTPAAHDVIWGCLYWHKTLRQIRPDWDNWLKNMIQNKQTS</sequence>
<evidence type="ECO:0000313" key="2">
    <source>
        <dbReference type="Proteomes" id="UP000219669"/>
    </source>
</evidence>
<organism evidence="1 2">
    <name type="scientific">Alysiella filiformis DSM 16848</name>
    <dbReference type="NCBI Taxonomy" id="1120981"/>
    <lineage>
        <taxon>Bacteria</taxon>
        <taxon>Pseudomonadati</taxon>
        <taxon>Pseudomonadota</taxon>
        <taxon>Betaproteobacteria</taxon>
        <taxon>Neisseriales</taxon>
        <taxon>Neisseriaceae</taxon>
        <taxon>Alysiella</taxon>
    </lineage>
</organism>
<dbReference type="OrthoDB" id="8613736at2"/>
<name>A0A286E883_9NEIS</name>
<keyword evidence="2" id="KW-1185">Reference proteome</keyword>
<evidence type="ECO:0000313" key="1">
    <source>
        <dbReference type="EMBL" id="SOD67112.1"/>
    </source>
</evidence>
<protein>
    <submittedName>
        <fullName evidence="1">Uncharacterized protein</fullName>
    </submittedName>
</protein>
<reference evidence="1 2" key="1">
    <citation type="submission" date="2017-09" db="EMBL/GenBank/DDBJ databases">
        <authorList>
            <person name="Ehlers B."/>
            <person name="Leendertz F.H."/>
        </authorList>
    </citation>
    <scope>NUCLEOTIDE SEQUENCE [LARGE SCALE GENOMIC DNA]</scope>
    <source>
        <strain evidence="1 2">DSM 16848</strain>
    </source>
</reference>
<dbReference type="EMBL" id="OCNF01000005">
    <property type="protein sequence ID" value="SOD67112.1"/>
    <property type="molecule type" value="Genomic_DNA"/>
</dbReference>
<dbReference type="AlphaFoldDB" id="A0A286E883"/>
<accession>A0A286E883</accession>